<feature type="transmembrane region" description="Helical" evidence="2">
    <location>
        <begin position="215"/>
        <end position="233"/>
    </location>
</feature>
<keyword evidence="2" id="KW-0472">Membrane</keyword>
<comment type="subcellular location">
    <subcellularLocation>
        <location evidence="2">Cell inner membrane</location>
        <topology evidence="2">Multi-pass membrane protein</topology>
    </subcellularLocation>
</comment>
<comment type="function">
    <text evidence="1">Could be part of an ABC transporter complex.</text>
</comment>
<keyword evidence="2" id="KW-1133">Transmembrane helix</keyword>
<dbReference type="InterPro" id="IPR003453">
    <property type="entry name" value="ABC_MlaE_roteobac"/>
</dbReference>
<feature type="transmembrane region" description="Helical" evidence="2">
    <location>
        <begin position="176"/>
        <end position="195"/>
    </location>
</feature>
<evidence type="ECO:0000256" key="2">
    <source>
        <dbReference type="RuleBase" id="RU362044"/>
    </source>
</evidence>
<evidence type="ECO:0000313" key="4">
    <source>
        <dbReference type="Proteomes" id="UP000623250"/>
    </source>
</evidence>
<name>A0A8I1KI41_9HYPH</name>
<keyword evidence="2" id="KW-0812">Transmembrane</keyword>
<dbReference type="Pfam" id="PF02405">
    <property type="entry name" value="MlaE"/>
    <property type="match status" value="1"/>
</dbReference>
<comment type="caution">
    <text evidence="3">The sequence shown here is derived from an EMBL/GenBank/DDBJ whole genome shotgun (WGS) entry which is preliminary data.</text>
</comment>
<dbReference type="Proteomes" id="UP000623250">
    <property type="component" value="Unassembled WGS sequence"/>
</dbReference>
<proteinExistence type="inferred from homology"/>
<keyword evidence="2" id="KW-0997">Cell inner membrane</keyword>
<keyword evidence="2" id="KW-1003">Cell membrane</keyword>
<dbReference type="NCBIfam" id="TIGR00056">
    <property type="entry name" value="MlaE family lipid ABC transporter permease subunit"/>
    <property type="match status" value="1"/>
</dbReference>
<dbReference type="EMBL" id="JAEMUK010000002">
    <property type="protein sequence ID" value="MBJ7542217.1"/>
    <property type="molecule type" value="Genomic_DNA"/>
</dbReference>
<sequence>MPDNDAVLDRIIEPALRSAEERGTRRLIVSGDWTLAALGDAQAAVDDFEASHGPAHEIDIGDMRRLDTAGALTLIGLRDGKAAAKTADFSRARPEHRILLDEIARAAPAAYEPPPPRAGAAVEILRRFLSAATSIGRDAIRLTMFLGETTAALARVVVHPGRFRIKAFTHQLQQTGLSAVPIIALVSFLIGGVVMQQSAFQLQKFGAETMSIDMLGILALRELGVILAAVMVAGRSASAFTAQIGTMKMREEIDAMRTLGIDPIETLVLPRVLALIIALPLLVFLADMMALAGGAVMAKLYLSLDTDMYLQRLNSSVQAKHLYVGLIKAPFAALVIGLVGCLEGLSVQGSAESVGTQVTTAVVKAIFLVLVLDAVFAIFLSAAGF</sequence>
<organism evidence="3 4">
    <name type="scientific">Rhodomicrobium udaipurense</name>
    <dbReference type="NCBI Taxonomy" id="1202716"/>
    <lineage>
        <taxon>Bacteria</taxon>
        <taxon>Pseudomonadati</taxon>
        <taxon>Pseudomonadota</taxon>
        <taxon>Alphaproteobacteria</taxon>
        <taxon>Hyphomicrobiales</taxon>
        <taxon>Hyphomicrobiaceae</taxon>
        <taxon>Rhodomicrobium</taxon>
    </lineage>
</organism>
<protein>
    <submittedName>
        <fullName evidence="3">ABC transporter permease</fullName>
    </submittedName>
</protein>
<accession>A0A8I1KI41</accession>
<comment type="similarity">
    <text evidence="2">Belongs to the MlaE permease family.</text>
</comment>
<feature type="transmembrane region" description="Helical" evidence="2">
    <location>
        <begin position="272"/>
        <end position="302"/>
    </location>
</feature>
<gene>
    <name evidence="3" type="ORF">JDN41_01430</name>
</gene>
<dbReference type="GO" id="GO:0043190">
    <property type="term" value="C:ATP-binding cassette (ABC) transporter complex"/>
    <property type="evidence" value="ECO:0007669"/>
    <property type="project" value="InterPro"/>
</dbReference>
<dbReference type="InterPro" id="IPR030802">
    <property type="entry name" value="Permease_MalE"/>
</dbReference>
<feature type="transmembrane region" description="Helical" evidence="2">
    <location>
        <begin position="322"/>
        <end position="345"/>
    </location>
</feature>
<reference evidence="3 4" key="1">
    <citation type="submission" date="2020-12" db="EMBL/GenBank/DDBJ databases">
        <title>Revised draft genomes of Rhodomicrobium vannielii ATCC 17100 and Rhodomicrobium udaipurense JA643.</title>
        <authorList>
            <person name="Conners E.M."/>
            <person name="Davenport E.J."/>
            <person name="Bose A."/>
        </authorList>
    </citation>
    <scope>NUCLEOTIDE SEQUENCE [LARGE SCALE GENOMIC DNA]</scope>
    <source>
        <strain evidence="3 4">JA643</strain>
    </source>
</reference>
<dbReference type="RefSeq" id="WP_037240772.1">
    <property type="nucleotide sequence ID" value="NZ_JAEMUK010000002.1"/>
</dbReference>
<dbReference type="PANTHER" id="PTHR30188">
    <property type="entry name" value="ABC TRANSPORTER PERMEASE PROTEIN-RELATED"/>
    <property type="match status" value="1"/>
</dbReference>
<feature type="transmembrane region" description="Helical" evidence="2">
    <location>
        <begin position="365"/>
        <end position="383"/>
    </location>
</feature>
<evidence type="ECO:0000256" key="1">
    <source>
        <dbReference type="ARBA" id="ARBA00003787"/>
    </source>
</evidence>
<keyword evidence="4" id="KW-1185">Reference proteome</keyword>
<dbReference type="AlphaFoldDB" id="A0A8I1KI41"/>
<evidence type="ECO:0000313" key="3">
    <source>
        <dbReference type="EMBL" id="MBJ7542217.1"/>
    </source>
</evidence>
<dbReference type="PANTHER" id="PTHR30188:SF3">
    <property type="entry name" value="ABC TRANSPORTER PERMEASE"/>
    <property type="match status" value="1"/>
</dbReference>
<dbReference type="GO" id="GO:0005548">
    <property type="term" value="F:phospholipid transporter activity"/>
    <property type="evidence" value="ECO:0007669"/>
    <property type="project" value="TreeGrafter"/>
</dbReference>